<evidence type="ECO:0000259" key="3">
    <source>
        <dbReference type="PROSITE" id="PS50021"/>
    </source>
</evidence>
<sequence>LSGKYDSEVEKEVVEWINKLTGSNIHCGRENVALCLRNGQMLISLINAVYEGTTALPTAAASLRFPFKKNTSRIAFKEMENIEVFLKAVEAYGVPRTSLFQTVDLYETRNMSQVISCLLQLGTECQRHNFGGPVCGPKPTYENKREFTHSQLNASKAIIGLQAGYNKGANQSGLSFGASRHVADLKVDEMSAGGKTLIGLQAGSNLGASQSGMSMGAQRHIADIKVDTMSGGGQSIIGLQAGSNQGASQSGMSMGAQRHIADIKVDPMSGDGQTTIGLQAGSNKGASQSGMSMGSVRHIGDIQSGELSRSGQGVIGLQAGSNQGTSQAGMSFGTQRHINDLNVGGRK</sequence>
<reference evidence="4" key="1">
    <citation type="submission" date="2016-06" db="UniProtKB">
        <authorList>
            <consortium name="WormBaseParasite"/>
        </authorList>
    </citation>
    <scope>IDENTIFICATION</scope>
</reference>
<dbReference type="Pfam" id="PF00402">
    <property type="entry name" value="Calponin"/>
    <property type="match status" value="5"/>
</dbReference>
<name>A0A183SQ19_SCHSO</name>
<dbReference type="GO" id="GO:0051015">
    <property type="term" value="F:actin filament binding"/>
    <property type="evidence" value="ECO:0007669"/>
    <property type="project" value="TreeGrafter"/>
</dbReference>
<dbReference type="GO" id="GO:0007015">
    <property type="term" value="P:actin filament organization"/>
    <property type="evidence" value="ECO:0007669"/>
    <property type="project" value="TreeGrafter"/>
</dbReference>
<protein>
    <recommendedName>
        <fullName evidence="2">Transgelin</fullName>
    </recommendedName>
</protein>
<dbReference type="AlphaFoldDB" id="A0A183SQ19"/>
<comment type="similarity">
    <text evidence="1 2">Belongs to the calponin family.</text>
</comment>
<dbReference type="InterPro" id="IPR036872">
    <property type="entry name" value="CH_dom_sf"/>
</dbReference>
<proteinExistence type="inferred from homology"/>
<evidence type="ECO:0000256" key="1">
    <source>
        <dbReference type="ARBA" id="ARBA00009631"/>
    </source>
</evidence>
<dbReference type="SMART" id="SM00033">
    <property type="entry name" value="CH"/>
    <property type="match status" value="1"/>
</dbReference>
<evidence type="ECO:0000256" key="2">
    <source>
        <dbReference type="RuleBase" id="RU361224"/>
    </source>
</evidence>
<dbReference type="Pfam" id="PF00307">
    <property type="entry name" value="CH"/>
    <property type="match status" value="1"/>
</dbReference>
<dbReference type="InterPro" id="IPR000557">
    <property type="entry name" value="Calponin_repeat"/>
</dbReference>
<dbReference type="PANTHER" id="PTHR47385:SF14">
    <property type="entry name" value="TRANSGELIN"/>
    <property type="match status" value="1"/>
</dbReference>
<dbReference type="InterPro" id="IPR001715">
    <property type="entry name" value="CH_dom"/>
</dbReference>
<dbReference type="PROSITE" id="PS50021">
    <property type="entry name" value="CH"/>
    <property type="match status" value="1"/>
</dbReference>
<dbReference type="GO" id="GO:0015629">
    <property type="term" value="C:actin cytoskeleton"/>
    <property type="evidence" value="ECO:0007669"/>
    <property type="project" value="TreeGrafter"/>
</dbReference>
<dbReference type="Gene3D" id="1.10.418.10">
    <property type="entry name" value="Calponin-like domain"/>
    <property type="match status" value="1"/>
</dbReference>
<feature type="domain" description="Calponin-homology (CH)" evidence="3">
    <location>
        <begin position="7"/>
        <end position="126"/>
    </location>
</feature>
<accession>A0A183SQ19</accession>
<organism evidence="4">
    <name type="scientific">Schistocephalus solidus</name>
    <name type="common">Tapeworm</name>
    <dbReference type="NCBI Taxonomy" id="70667"/>
    <lineage>
        <taxon>Eukaryota</taxon>
        <taxon>Metazoa</taxon>
        <taxon>Spiralia</taxon>
        <taxon>Lophotrochozoa</taxon>
        <taxon>Platyhelminthes</taxon>
        <taxon>Cestoda</taxon>
        <taxon>Eucestoda</taxon>
        <taxon>Diphyllobothriidea</taxon>
        <taxon>Diphyllobothriidae</taxon>
        <taxon>Schistocephalus</taxon>
    </lineage>
</organism>
<dbReference type="PROSITE" id="PS01052">
    <property type="entry name" value="CALPONIN_1"/>
    <property type="match status" value="3"/>
</dbReference>
<dbReference type="SUPFAM" id="SSF47576">
    <property type="entry name" value="Calponin-homology domain, CH-domain"/>
    <property type="match status" value="1"/>
</dbReference>
<dbReference type="WBParaSite" id="SSLN_0000651901-mRNA-1">
    <property type="protein sequence ID" value="SSLN_0000651901-mRNA-1"/>
    <property type="gene ID" value="SSLN_0000651901"/>
</dbReference>
<dbReference type="PRINTS" id="PR00888">
    <property type="entry name" value="SM22CALPONIN"/>
</dbReference>
<dbReference type="InterPro" id="IPR003096">
    <property type="entry name" value="SM22_calponin"/>
</dbReference>
<evidence type="ECO:0000313" key="4">
    <source>
        <dbReference type="WBParaSite" id="SSLN_0000651901-mRNA-1"/>
    </source>
</evidence>
<dbReference type="InterPro" id="IPR050606">
    <property type="entry name" value="Calponin-like"/>
</dbReference>
<dbReference type="PROSITE" id="PS51122">
    <property type="entry name" value="CALPONIN_2"/>
    <property type="match status" value="5"/>
</dbReference>
<dbReference type="PANTHER" id="PTHR47385">
    <property type="entry name" value="CALPONIN"/>
    <property type="match status" value="1"/>
</dbReference>